<reference evidence="5" key="1">
    <citation type="journal article" date="2016" name="Genome Announc.">
        <title>Genome Sequence of Ustilaginoidea virens IPU010, a Rice Pathogenic Fungus Causing False Smut.</title>
        <authorList>
            <person name="Kumagai T."/>
            <person name="Ishii T."/>
            <person name="Terai G."/>
            <person name="Umemura M."/>
            <person name="Machida M."/>
            <person name="Asai K."/>
        </authorList>
    </citation>
    <scope>NUCLEOTIDE SEQUENCE [LARGE SCALE GENOMIC DNA]</scope>
    <source>
        <strain evidence="5">IPU010</strain>
    </source>
</reference>
<dbReference type="KEGG" id="uvi:66061430"/>
<evidence type="ECO:0000256" key="3">
    <source>
        <dbReference type="ARBA" id="ARBA00023140"/>
    </source>
</evidence>
<evidence type="ECO:0000313" key="5">
    <source>
        <dbReference type="EMBL" id="GAO13368.1"/>
    </source>
</evidence>
<organism evidence="5 8">
    <name type="scientific">Ustilaginoidea virens</name>
    <name type="common">Rice false smut fungus</name>
    <name type="synonym">Villosiclava virens</name>
    <dbReference type="NCBI Taxonomy" id="1159556"/>
    <lineage>
        <taxon>Eukaryota</taxon>
        <taxon>Fungi</taxon>
        <taxon>Dikarya</taxon>
        <taxon>Ascomycota</taxon>
        <taxon>Pezizomycotina</taxon>
        <taxon>Sordariomycetes</taxon>
        <taxon>Hypocreomycetidae</taxon>
        <taxon>Hypocreales</taxon>
        <taxon>Clavicipitaceae</taxon>
        <taxon>Ustilaginoidea</taxon>
    </lineage>
</organism>
<dbReference type="PANTHER" id="PTHR12652">
    <property type="entry name" value="PEROXISOMAL BIOGENESIS FACTOR 11"/>
    <property type="match status" value="1"/>
</dbReference>
<dbReference type="Proteomes" id="UP000027002">
    <property type="component" value="Chromosome 1"/>
</dbReference>
<dbReference type="EMBL" id="BBTG02000005">
    <property type="protein sequence ID" value="GAO13368.1"/>
    <property type="molecule type" value="Genomic_DNA"/>
</dbReference>
<evidence type="ECO:0000256" key="4">
    <source>
        <dbReference type="ARBA" id="ARBA00046271"/>
    </source>
</evidence>
<keyword evidence="2" id="KW-0472">Membrane</keyword>
<dbReference type="GeneID" id="66061430"/>
<dbReference type="OrthoDB" id="3636394at2759"/>
<dbReference type="GO" id="GO:0005778">
    <property type="term" value="C:peroxisomal membrane"/>
    <property type="evidence" value="ECO:0007669"/>
    <property type="project" value="UniProtKB-SubCell"/>
</dbReference>
<evidence type="ECO:0008006" key="9">
    <source>
        <dbReference type="Google" id="ProtNLM"/>
    </source>
</evidence>
<evidence type="ECO:0000313" key="8">
    <source>
        <dbReference type="Proteomes" id="UP000054053"/>
    </source>
</evidence>
<evidence type="ECO:0000256" key="1">
    <source>
        <dbReference type="ARBA" id="ARBA00022593"/>
    </source>
</evidence>
<evidence type="ECO:0000256" key="2">
    <source>
        <dbReference type="ARBA" id="ARBA00023136"/>
    </source>
</evidence>
<reference evidence="6" key="3">
    <citation type="submission" date="2020-03" db="EMBL/GenBank/DDBJ databases">
        <title>A mixture of massive structural variations and highly conserved coding sequences in Ustilaginoidea virens genome.</title>
        <authorList>
            <person name="Zhang K."/>
            <person name="Zhao Z."/>
            <person name="Zhang Z."/>
            <person name="Li Y."/>
            <person name="Hsiang T."/>
            <person name="Sun W."/>
        </authorList>
    </citation>
    <scope>NUCLEOTIDE SEQUENCE</scope>
    <source>
        <strain evidence="6">UV-8b</strain>
    </source>
</reference>
<sequence>MAGFFEQFVAFGTDIVGLERFMRFIQSVLSILSFYPRLTPLVLLLLLPPTGPARDAKTSELAMRELCSHLNLTRRAIRLFWCLGSFQSSWKAYAAPDKSAEAWLSIMADTLFGLFGMMESVTLPDLLPTAHLSVFGLQEAVRLDGQAQGLWLAALSCAILSSSVRIARAYAHRAVPATGGGLVAEVEDEKRQAGEGDGAAKAAALEKRREEREAAAQEFGGKIKSLTVKLAAEVLDLVIPASTTGLAKFDPGTVSIAMLLSTILTGRIVWERCGRAIDSKPV</sequence>
<dbReference type="AlphaFoldDB" id="A0A063BZ21"/>
<keyword evidence="7" id="KW-1185">Reference proteome</keyword>
<dbReference type="RefSeq" id="XP_042994084.1">
    <property type="nucleotide sequence ID" value="XM_043138150.1"/>
</dbReference>
<dbReference type="GO" id="GO:0016559">
    <property type="term" value="P:peroxisome fission"/>
    <property type="evidence" value="ECO:0007669"/>
    <property type="project" value="InterPro"/>
</dbReference>
<gene>
    <name evidence="6" type="ORF">UV8b_00652</name>
    <name evidence="5" type="ORF">UVI_02013780</name>
</gene>
<dbReference type="Proteomes" id="UP000054053">
    <property type="component" value="Unassembled WGS sequence"/>
</dbReference>
<dbReference type="EMBL" id="CP072753">
    <property type="protein sequence ID" value="QUC16411.1"/>
    <property type="molecule type" value="Genomic_DNA"/>
</dbReference>
<keyword evidence="3" id="KW-0576">Peroxisome</keyword>
<dbReference type="STRING" id="1159556.A0A063BZ21"/>
<keyword evidence="1" id="KW-0962">Peroxisome biogenesis</keyword>
<reference evidence="8" key="2">
    <citation type="journal article" date="2016" name="Genome Announc.">
        <title>Genome sequence of Ustilaginoidea virens IPU010, a rice pathogenic fungus causing false smut.</title>
        <authorList>
            <person name="Kumagai T."/>
            <person name="Ishii T."/>
            <person name="Terai G."/>
            <person name="Umemura M."/>
            <person name="Machida M."/>
            <person name="Asai K."/>
        </authorList>
    </citation>
    <scope>NUCLEOTIDE SEQUENCE [LARGE SCALE GENOMIC DNA]</scope>
    <source>
        <strain evidence="8">IPU010</strain>
    </source>
</reference>
<dbReference type="InterPro" id="IPR008733">
    <property type="entry name" value="PEX11"/>
</dbReference>
<evidence type="ECO:0000313" key="6">
    <source>
        <dbReference type="EMBL" id="QUC16411.1"/>
    </source>
</evidence>
<accession>A0A063BZ21</accession>
<name>A0A063BZ21_USTVR</name>
<evidence type="ECO:0000313" key="7">
    <source>
        <dbReference type="Proteomes" id="UP000027002"/>
    </source>
</evidence>
<comment type="subcellular location">
    <subcellularLocation>
        <location evidence="4">Peroxisome membrane</location>
    </subcellularLocation>
</comment>
<dbReference type="Pfam" id="PF05648">
    <property type="entry name" value="PEX11"/>
    <property type="match status" value="1"/>
</dbReference>
<dbReference type="HOGENOM" id="CLU_049216_1_0_1"/>
<proteinExistence type="predicted"/>
<protein>
    <recommendedName>
        <fullName evidence="9">AoPex11B-like protein</fullName>
    </recommendedName>
</protein>
<dbReference type="PANTHER" id="PTHR12652:SF23">
    <property type="entry name" value="MICROBODY (PEROXISOME) PROLIFERATION PROTEIN PEROXIN 11B (EUROFUNG)"/>
    <property type="match status" value="1"/>
</dbReference>